<proteinExistence type="predicted"/>
<dbReference type="RefSeq" id="WP_151843608.1">
    <property type="nucleotide sequence ID" value="NZ_WBZJ01000001.1"/>
</dbReference>
<organism evidence="2 3">
    <name type="scientific">Corynebacterium zhongnanshanii</name>
    <dbReference type="NCBI Taxonomy" id="2768834"/>
    <lineage>
        <taxon>Bacteria</taxon>
        <taxon>Bacillati</taxon>
        <taxon>Actinomycetota</taxon>
        <taxon>Actinomycetes</taxon>
        <taxon>Mycobacteriales</taxon>
        <taxon>Corynebacteriaceae</taxon>
        <taxon>Corynebacterium</taxon>
    </lineage>
</organism>
<name>A0ABQ6VE34_9CORY</name>
<gene>
    <name evidence="2" type="ORF">F8377_00425</name>
</gene>
<evidence type="ECO:0000313" key="3">
    <source>
        <dbReference type="Proteomes" id="UP000436181"/>
    </source>
</evidence>
<dbReference type="Proteomes" id="UP000436181">
    <property type="component" value="Unassembled WGS sequence"/>
</dbReference>
<keyword evidence="1" id="KW-1133">Transmembrane helix</keyword>
<feature type="transmembrane region" description="Helical" evidence="1">
    <location>
        <begin position="70"/>
        <end position="91"/>
    </location>
</feature>
<evidence type="ECO:0000256" key="1">
    <source>
        <dbReference type="SAM" id="Phobius"/>
    </source>
</evidence>
<feature type="transmembrane region" description="Helical" evidence="1">
    <location>
        <begin position="35"/>
        <end position="58"/>
    </location>
</feature>
<dbReference type="EMBL" id="WBZJ01000001">
    <property type="protein sequence ID" value="KAB3522689.1"/>
    <property type="molecule type" value="Genomic_DNA"/>
</dbReference>
<keyword evidence="1" id="KW-0812">Transmembrane</keyword>
<reference evidence="2 3" key="1">
    <citation type="submission" date="2019-10" db="EMBL/GenBank/DDBJ databases">
        <title>Corynebacterium sp novel species isolated from the respiratory tract of Marmot.</title>
        <authorList>
            <person name="Zhang G."/>
        </authorList>
    </citation>
    <scope>NUCLEOTIDE SEQUENCE [LARGE SCALE GENOMIC DNA]</scope>
    <source>
        <strain evidence="2 3">336</strain>
    </source>
</reference>
<accession>A0ABQ6VE34</accession>
<comment type="caution">
    <text evidence="2">The sequence shown here is derived from an EMBL/GenBank/DDBJ whole genome shotgun (WGS) entry which is preliminary data.</text>
</comment>
<sequence length="106" mass="11532">MSLAPELHVEKQYLDGYVPSSFDAPHSSLQRSITWVGMGAILASLAGFGLMVFGLATWQSGVQVLGPEYALAGAILGFGLLFGGMFMIHLGRKNYREYKARTGRIH</sequence>
<keyword evidence="3" id="KW-1185">Reference proteome</keyword>
<keyword evidence="1" id="KW-0472">Membrane</keyword>
<protein>
    <submittedName>
        <fullName evidence="2">Uncharacterized protein</fullName>
    </submittedName>
</protein>
<evidence type="ECO:0000313" key="2">
    <source>
        <dbReference type="EMBL" id="KAB3522689.1"/>
    </source>
</evidence>